<dbReference type="Proteomes" id="UP000070475">
    <property type="component" value="Unassembled WGS sequence"/>
</dbReference>
<name>A0A132U9G5_9BACL</name>
<sequence>MKKKVAASFLLTVALSSTLLGSSFANSTSYKVSISGSSTTYDGQVVSGRVLIPVKAIQDFKGIKMNWNAATKQLKLQKENSTVLLTAGKSVALVNNKSVSLDVPVTVINGRTLVPVRFVSESLNYNVELNPSNKQITISERANSVLNENYKSNNLAISRIAALESPVNDSGMPMLTADDEGLNSTYYFPEGKSDSYFIQTADLVYYYEIKGGQAKLMWEANLDTTKKSAAKDITKLFGYQAEKQYGTAPQLSERYVYFNVNLFTYMIQYGFANSDGQMSKLGSQQSSIEVIQNKNFVREIDEEQPIRS</sequence>
<dbReference type="RefSeq" id="WP_060859386.1">
    <property type="nucleotide sequence ID" value="NZ_LIRB01000102.1"/>
</dbReference>
<dbReference type="EMBL" id="LIRB01000102">
    <property type="protein sequence ID" value="KWX80297.1"/>
    <property type="molecule type" value="Genomic_DNA"/>
</dbReference>
<dbReference type="SUPFAM" id="SSF55383">
    <property type="entry name" value="Copper amine oxidase, domain N"/>
    <property type="match status" value="1"/>
</dbReference>
<gene>
    <name evidence="3" type="ORF">AMQ84_04060</name>
</gene>
<evidence type="ECO:0000313" key="4">
    <source>
        <dbReference type="Proteomes" id="UP000070475"/>
    </source>
</evidence>
<feature type="signal peptide" evidence="1">
    <location>
        <begin position="1"/>
        <end position="25"/>
    </location>
</feature>
<proteinExistence type="predicted"/>
<dbReference type="AlphaFoldDB" id="A0A132U9G5"/>
<evidence type="ECO:0000259" key="2">
    <source>
        <dbReference type="Pfam" id="PF07833"/>
    </source>
</evidence>
<comment type="caution">
    <text evidence="3">The sequence shown here is derived from an EMBL/GenBank/DDBJ whole genome shotgun (WGS) entry which is preliminary data.</text>
</comment>
<accession>A0A132U9G5</accession>
<feature type="domain" description="Copper amine oxidase-like N-terminal" evidence="2">
    <location>
        <begin position="44"/>
        <end position="138"/>
    </location>
</feature>
<evidence type="ECO:0000313" key="3">
    <source>
        <dbReference type="EMBL" id="KWX80297.1"/>
    </source>
</evidence>
<dbReference type="Gene3D" id="3.30.457.10">
    <property type="entry name" value="Copper amine oxidase-like, N-terminal domain"/>
    <property type="match status" value="1"/>
</dbReference>
<dbReference type="OrthoDB" id="2005648at2"/>
<reference evidence="3 4" key="1">
    <citation type="submission" date="2015-08" db="EMBL/GenBank/DDBJ databases">
        <title>Genomes of Paenibacillus riograndensis.</title>
        <authorList>
            <person name="Sant'Anna F.H."/>
            <person name="Souza R."/>
            <person name="Ambrosini A."/>
            <person name="Bach E."/>
            <person name="Fernandes G."/>
            <person name="Balsanelli E."/>
            <person name="Baura V.A."/>
            <person name="Pedrosa F.O."/>
            <person name="Souza E.M."/>
            <person name="Passaglia L."/>
        </authorList>
    </citation>
    <scope>NUCLEOTIDE SEQUENCE [LARGE SCALE GENOMIC DNA]</scope>
    <source>
        <strain evidence="3 4">CAS34</strain>
    </source>
</reference>
<dbReference type="Pfam" id="PF07833">
    <property type="entry name" value="Cu_amine_oxidN1"/>
    <property type="match status" value="1"/>
</dbReference>
<keyword evidence="4" id="KW-1185">Reference proteome</keyword>
<dbReference type="PATRIC" id="fig|483937.3.peg.5005"/>
<keyword evidence="1" id="KW-0732">Signal</keyword>
<organism evidence="3 4">
    <name type="scientific">Paenibacillus riograndensis</name>
    <dbReference type="NCBI Taxonomy" id="483937"/>
    <lineage>
        <taxon>Bacteria</taxon>
        <taxon>Bacillati</taxon>
        <taxon>Bacillota</taxon>
        <taxon>Bacilli</taxon>
        <taxon>Bacillales</taxon>
        <taxon>Paenibacillaceae</taxon>
        <taxon>Paenibacillus</taxon>
        <taxon>Paenibacillus sonchi group</taxon>
    </lineage>
</organism>
<evidence type="ECO:0000256" key="1">
    <source>
        <dbReference type="SAM" id="SignalP"/>
    </source>
</evidence>
<dbReference type="InterPro" id="IPR012854">
    <property type="entry name" value="Cu_amine_oxidase-like_N"/>
</dbReference>
<protein>
    <recommendedName>
        <fullName evidence="2">Copper amine oxidase-like N-terminal domain-containing protein</fullName>
    </recommendedName>
</protein>
<feature type="chain" id="PRO_5007454520" description="Copper amine oxidase-like N-terminal domain-containing protein" evidence="1">
    <location>
        <begin position="26"/>
        <end position="308"/>
    </location>
</feature>
<dbReference type="InterPro" id="IPR036582">
    <property type="entry name" value="Mao_N_sf"/>
</dbReference>